<dbReference type="EMBL" id="CAJVPI010005539">
    <property type="protein sequence ID" value="CAG8674549.1"/>
    <property type="molecule type" value="Genomic_DNA"/>
</dbReference>
<evidence type="ECO:0000313" key="2">
    <source>
        <dbReference type="Proteomes" id="UP000789739"/>
    </source>
</evidence>
<accession>A0A9N9EDX5</accession>
<dbReference type="Proteomes" id="UP000789739">
    <property type="component" value="Unassembled WGS sequence"/>
</dbReference>
<reference evidence="1" key="1">
    <citation type="submission" date="2021-06" db="EMBL/GenBank/DDBJ databases">
        <authorList>
            <person name="Kallberg Y."/>
            <person name="Tangrot J."/>
            <person name="Rosling A."/>
        </authorList>
    </citation>
    <scope>NUCLEOTIDE SEQUENCE</scope>
    <source>
        <strain evidence="1">BR232B</strain>
    </source>
</reference>
<feature type="non-terminal residue" evidence="1">
    <location>
        <position position="1"/>
    </location>
</feature>
<proteinExistence type="predicted"/>
<comment type="caution">
    <text evidence="1">The sequence shown here is derived from an EMBL/GenBank/DDBJ whole genome shotgun (WGS) entry which is preliminary data.</text>
</comment>
<keyword evidence="2" id="KW-1185">Reference proteome</keyword>
<organism evidence="1 2">
    <name type="scientific">Paraglomus brasilianum</name>
    <dbReference type="NCBI Taxonomy" id="144538"/>
    <lineage>
        <taxon>Eukaryota</taxon>
        <taxon>Fungi</taxon>
        <taxon>Fungi incertae sedis</taxon>
        <taxon>Mucoromycota</taxon>
        <taxon>Glomeromycotina</taxon>
        <taxon>Glomeromycetes</taxon>
        <taxon>Paraglomerales</taxon>
        <taxon>Paraglomeraceae</taxon>
        <taxon>Paraglomus</taxon>
    </lineage>
</organism>
<name>A0A9N9EDX5_9GLOM</name>
<gene>
    <name evidence="1" type="ORF">PBRASI_LOCUS11477</name>
</gene>
<sequence>PSPWDIYNLDIALVDLARKLRKDLKKPEAPSPTTVWPLVADPSSFLFLAFTSRLYMIHALLQRGSVYLSMFCSETERK</sequence>
<evidence type="ECO:0000313" key="1">
    <source>
        <dbReference type="EMBL" id="CAG8674549.1"/>
    </source>
</evidence>
<protein>
    <submittedName>
        <fullName evidence="1">11813_t:CDS:1</fullName>
    </submittedName>
</protein>
<feature type="non-terminal residue" evidence="1">
    <location>
        <position position="78"/>
    </location>
</feature>
<dbReference type="AlphaFoldDB" id="A0A9N9EDX5"/>